<organism evidence="1 2">
    <name type="scientific">Faucicola osloensis</name>
    <name type="common">Moraxella osloensis</name>
    <dbReference type="NCBI Taxonomy" id="34062"/>
    <lineage>
        <taxon>Bacteria</taxon>
        <taxon>Pseudomonadati</taxon>
        <taxon>Pseudomonadota</taxon>
        <taxon>Gammaproteobacteria</taxon>
        <taxon>Moraxellales</taxon>
        <taxon>Moraxellaceae</taxon>
        <taxon>Faucicola</taxon>
    </lineage>
</organism>
<gene>
    <name evidence="1" type="ORF">CYJ96_05385</name>
</gene>
<reference evidence="1 2" key="1">
    <citation type="submission" date="2017-12" db="EMBL/GenBank/DDBJ databases">
        <title>Phylogenetic diversity of female urinary microbiome.</title>
        <authorList>
            <person name="Thomas-White K."/>
            <person name="Wolfe A.J."/>
        </authorList>
    </citation>
    <scope>NUCLEOTIDE SEQUENCE [LARGE SCALE GENOMIC DNA]</scope>
    <source>
        <strain evidence="1 2">UMB0416</strain>
    </source>
</reference>
<evidence type="ECO:0000313" key="2">
    <source>
        <dbReference type="Proteomes" id="UP000234914"/>
    </source>
</evidence>
<dbReference type="Gene3D" id="3.30.460.90">
    <property type="match status" value="1"/>
</dbReference>
<accession>A0A2I1RIF1</accession>
<dbReference type="GO" id="GO:0016740">
    <property type="term" value="F:transferase activity"/>
    <property type="evidence" value="ECO:0007669"/>
    <property type="project" value="UniProtKB-KW"/>
</dbReference>
<evidence type="ECO:0000313" key="1">
    <source>
        <dbReference type="EMBL" id="PKZ68903.1"/>
    </source>
</evidence>
<comment type="caution">
    <text evidence="1">The sequence shown here is derived from an EMBL/GenBank/DDBJ whole genome shotgun (WGS) entry which is preliminary data.</text>
</comment>
<dbReference type="EMBL" id="PKJS01000006">
    <property type="protein sequence ID" value="PKZ68903.1"/>
    <property type="molecule type" value="Genomic_DNA"/>
</dbReference>
<keyword evidence="1" id="KW-0808">Transferase</keyword>
<dbReference type="Proteomes" id="UP000234914">
    <property type="component" value="Unassembled WGS sequence"/>
</dbReference>
<protein>
    <submittedName>
        <fullName evidence="1">Nucleotidyltransferase</fullName>
    </submittedName>
</protein>
<name>A0A2I1RIF1_FAUOS</name>
<dbReference type="RefSeq" id="WP_101964229.1">
    <property type="nucleotide sequence ID" value="NZ_PKJS01000006.1"/>
</dbReference>
<sequence length="344" mass="40101">MAKNVVEAFNEFLKDKVNIDKSKSDTAKASRDWLINKINNFPQNDLSFPLLYEASHLNYGSFERKTKTRPLDDIDIMICLNADGWSYFENSVDDITLRPPSNYSGRLNAFKSTVQWQENNLSSTRILNRFIKNLNTISQYSKAEIKKNGVATVLKLTSYDWNFDIVPCFRTAVDYYDKSYYLIPNGNGNWKKTDPRVDRARLQSINQACNGKVLNVIRLFKFWNQIPYKSKLSSSYLLETMISNYYQEIINQGLQNDITVYPDIEFVKVANYIIQNIYNVVSDPKNIDGNINIISYSEQLAVKIRLERDLEKSRNARILESNEKQEESIKLWREIFGEQFPNYG</sequence>
<proteinExistence type="predicted"/>
<dbReference type="AlphaFoldDB" id="A0A2I1RIF1"/>